<accession>A0A2I2MGZ3</accession>
<feature type="compositionally biased region" description="Basic and acidic residues" evidence="1">
    <location>
        <begin position="37"/>
        <end position="67"/>
    </location>
</feature>
<organism evidence="2">
    <name type="scientific">Leptospirillum ferriphilum</name>
    <dbReference type="NCBI Taxonomy" id="178606"/>
    <lineage>
        <taxon>Bacteria</taxon>
        <taxon>Pseudomonadati</taxon>
        <taxon>Nitrospirota</taxon>
        <taxon>Nitrospiria</taxon>
        <taxon>Nitrospirales</taxon>
        <taxon>Nitrospiraceae</taxon>
        <taxon>Leptospirillum</taxon>
    </lineage>
</organism>
<proteinExistence type="predicted"/>
<dbReference type="EMBL" id="LT966316">
    <property type="protein sequence ID" value="SOU92924.1"/>
    <property type="molecule type" value="Genomic_DNA"/>
</dbReference>
<name>A0A2I2MGZ3_9BACT</name>
<reference evidence="2" key="1">
    <citation type="submission" date="2017-12" db="EMBL/GenBank/DDBJ databases">
        <authorList>
            <consortium name="SysMetEx"/>
        </authorList>
    </citation>
    <scope>NUCLEOTIDE SEQUENCE</scope>
    <source>
        <strain evidence="2">Pb_238</strain>
    </source>
</reference>
<evidence type="ECO:0000313" key="2">
    <source>
        <dbReference type="EMBL" id="SOU92924.1"/>
    </source>
</evidence>
<gene>
    <name evidence="2" type="ORF">LFTS_01565</name>
</gene>
<sequence length="271" mass="29789">MTCPAGPQTGHATNGTTIRGGLPDGFEGFGFNSVKQVESDIPHHPESDKQNADAQDHPDDGVPKRMTGDAPCHADQNGQTGKPVDPRMLSIGHQRNGTGFPARANPERRYRLIREESCQARKSHPSRMLKDLGMKKLFARPDERHSCRKEDQPDNENTGQILELSISVGIAETRSLCGQRESEPQRETRQTVSDVVKRVGKKRNAPGKNCNASLKSGCRCQHQEGNDKNGGCLSPRVSRTVRVNVASMMGMLSQPVEQRHISLRALLSGRD</sequence>
<feature type="region of interest" description="Disordered" evidence="1">
    <location>
        <begin position="1"/>
        <end position="104"/>
    </location>
</feature>
<dbReference type="AlphaFoldDB" id="A0A2I2MGZ3"/>
<protein>
    <submittedName>
        <fullName evidence="2">Uncharacterized protein</fullName>
    </submittedName>
</protein>
<evidence type="ECO:0000256" key="1">
    <source>
        <dbReference type="SAM" id="MobiDB-lite"/>
    </source>
</evidence>